<dbReference type="InterPro" id="IPR013762">
    <property type="entry name" value="Integrase-like_cat_sf"/>
</dbReference>
<sequence length="77" mass="8669">MGCYRELVLMRSKPSLSAIVATLAQKGKQERILDLHVSTTVQKLMGHKDIETTMNYVHVEVGFDSRLQSPVDRLLQG</sequence>
<dbReference type="InterPro" id="IPR011010">
    <property type="entry name" value="DNA_brk_join_enz"/>
</dbReference>
<dbReference type="GO" id="GO:0015074">
    <property type="term" value="P:DNA integration"/>
    <property type="evidence" value="ECO:0007669"/>
    <property type="project" value="InterPro"/>
</dbReference>
<proteinExistence type="predicted"/>
<evidence type="ECO:0000313" key="3">
    <source>
        <dbReference type="Proteomes" id="UP000316213"/>
    </source>
</evidence>
<evidence type="ECO:0000313" key="2">
    <source>
        <dbReference type="EMBL" id="TWU01633.1"/>
    </source>
</evidence>
<dbReference type="EMBL" id="SJPM01000002">
    <property type="protein sequence ID" value="TWU01633.1"/>
    <property type="molecule type" value="Genomic_DNA"/>
</dbReference>
<dbReference type="GO" id="GO:0003677">
    <property type="term" value="F:DNA binding"/>
    <property type="evidence" value="ECO:0007669"/>
    <property type="project" value="InterPro"/>
</dbReference>
<keyword evidence="1" id="KW-0233">DNA recombination</keyword>
<dbReference type="AlphaFoldDB" id="A0A5C6ANL8"/>
<comment type="caution">
    <text evidence="2">The sequence shown here is derived from an EMBL/GenBank/DDBJ whole genome shotgun (WGS) entry which is preliminary data.</text>
</comment>
<dbReference type="Proteomes" id="UP000316213">
    <property type="component" value="Unassembled WGS sequence"/>
</dbReference>
<reference evidence="2 3" key="1">
    <citation type="submission" date="2019-02" db="EMBL/GenBank/DDBJ databases">
        <title>Deep-cultivation of Planctomycetes and their phenomic and genomic characterization uncovers novel biology.</title>
        <authorList>
            <person name="Wiegand S."/>
            <person name="Jogler M."/>
            <person name="Boedeker C."/>
            <person name="Pinto D."/>
            <person name="Vollmers J."/>
            <person name="Rivas-Marin E."/>
            <person name="Kohn T."/>
            <person name="Peeters S.H."/>
            <person name="Heuer A."/>
            <person name="Rast P."/>
            <person name="Oberbeckmann S."/>
            <person name="Bunk B."/>
            <person name="Jeske O."/>
            <person name="Meyerdierks A."/>
            <person name="Storesund J.E."/>
            <person name="Kallscheuer N."/>
            <person name="Luecker S."/>
            <person name="Lage O.M."/>
            <person name="Pohl T."/>
            <person name="Merkel B.J."/>
            <person name="Hornburger P."/>
            <person name="Mueller R.-W."/>
            <person name="Bruemmer F."/>
            <person name="Labrenz M."/>
            <person name="Spormann A.M."/>
            <person name="Op Den Camp H."/>
            <person name="Overmann J."/>
            <person name="Amann R."/>
            <person name="Jetten M.S.M."/>
            <person name="Mascher T."/>
            <person name="Medema M.H."/>
            <person name="Devos D.P."/>
            <person name="Kaster A.-K."/>
            <person name="Ovreas L."/>
            <person name="Rohde M."/>
            <person name="Galperin M.Y."/>
            <person name="Jogler C."/>
        </authorList>
    </citation>
    <scope>NUCLEOTIDE SEQUENCE [LARGE SCALE GENOMIC DNA]</scope>
    <source>
        <strain evidence="2 3">Pla100</strain>
    </source>
</reference>
<protein>
    <recommendedName>
        <fullName evidence="4">Phage integrase family protein</fullName>
    </recommendedName>
</protein>
<dbReference type="SUPFAM" id="SSF56349">
    <property type="entry name" value="DNA breaking-rejoining enzymes"/>
    <property type="match status" value="1"/>
</dbReference>
<evidence type="ECO:0000256" key="1">
    <source>
        <dbReference type="ARBA" id="ARBA00023172"/>
    </source>
</evidence>
<gene>
    <name evidence="2" type="ORF">Pla100_13680</name>
</gene>
<keyword evidence="3" id="KW-1185">Reference proteome</keyword>
<evidence type="ECO:0008006" key="4">
    <source>
        <dbReference type="Google" id="ProtNLM"/>
    </source>
</evidence>
<organism evidence="2 3">
    <name type="scientific">Neorhodopirellula pilleata</name>
    <dbReference type="NCBI Taxonomy" id="2714738"/>
    <lineage>
        <taxon>Bacteria</taxon>
        <taxon>Pseudomonadati</taxon>
        <taxon>Planctomycetota</taxon>
        <taxon>Planctomycetia</taxon>
        <taxon>Pirellulales</taxon>
        <taxon>Pirellulaceae</taxon>
        <taxon>Neorhodopirellula</taxon>
    </lineage>
</organism>
<accession>A0A5C6ANL8</accession>
<name>A0A5C6ANL8_9BACT</name>
<dbReference type="Gene3D" id="1.10.443.10">
    <property type="entry name" value="Intergrase catalytic core"/>
    <property type="match status" value="1"/>
</dbReference>
<dbReference type="GO" id="GO:0006310">
    <property type="term" value="P:DNA recombination"/>
    <property type="evidence" value="ECO:0007669"/>
    <property type="project" value="UniProtKB-KW"/>
</dbReference>